<proteinExistence type="predicted"/>
<name>A0A927M4D3_9ACTN</name>
<evidence type="ECO:0000313" key="5">
    <source>
        <dbReference type="Proteomes" id="UP000649753"/>
    </source>
</evidence>
<evidence type="ECO:0000313" key="4">
    <source>
        <dbReference type="EMBL" id="MBE1486566.1"/>
    </source>
</evidence>
<evidence type="ECO:0000256" key="2">
    <source>
        <dbReference type="SAM" id="Phobius"/>
    </source>
</evidence>
<dbReference type="InterPro" id="IPR002372">
    <property type="entry name" value="PQQ_rpt_dom"/>
</dbReference>
<dbReference type="SMART" id="SM00564">
    <property type="entry name" value="PQQ"/>
    <property type="match status" value="4"/>
</dbReference>
<keyword evidence="2" id="KW-1133">Transmembrane helix</keyword>
<gene>
    <name evidence="4" type="ORF">H4W31_002204</name>
</gene>
<dbReference type="RefSeq" id="WP_192766568.1">
    <property type="nucleotide sequence ID" value="NZ_JADBEB010000001.1"/>
</dbReference>
<feature type="transmembrane region" description="Helical" evidence="2">
    <location>
        <begin position="38"/>
        <end position="59"/>
    </location>
</feature>
<comment type="caution">
    <text evidence="4">The sequence shown here is derived from an EMBL/GenBank/DDBJ whole genome shotgun (WGS) entry which is preliminary data.</text>
</comment>
<dbReference type="Proteomes" id="UP000649753">
    <property type="component" value="Unassembled WGS sequence"/>
</dbReference>
<keyword evidence="2" id="KW-0812">Transmembrane</keyword>
<dbReference type="Pfam" id="PF13360">
    <property type="entry name" value="PQQ_2"/>
    <property type="match status" value="1"/>
</dbReference>
<dbReference type="EMBL" id="JADBEB010000001">
    <property type="protein sequence ID" value="MBE1486566.1"/>
    <property type="molecule type" value="Genomic_DNA"/>
</dbReference>
<organism evidence="4 5">
    <name type="scientific">Plantactinospora soyae</name>
    <dbReference type="NCBI Taxonomy" id="1544732"/>
    <lineage>
        <taxon>Bacteria</taxon>
        <taxon>Bacillati</taxon>
        <taxon>Actinomycetota</taxon>
        <taxon>Actinomycetes</taxon>
        <taxon>Micromonosporales</taxon>
        <taxon>Micromonosporaceae</taxon>
        <taxon>Plantactinospora</taxon>
    </lineage>
</organism>
<dbReference type="InterPro" id="IPR018391">
    <property type="entry name" value="PQQ_b-propeller_rpt"/>
</dbReference>
<protein>
    <submittedName>
        <fullName evidence="4">Outer membrane protein assembly factor BamB</fullName>
    </submittedName>
</protein>
<keyword evidence="5" id="KW-1185">Reference proteome</keyword>
<feature type="compositionally biased region" description="Basic and acidic residues" evidence="1">
    <location>
        <begin position="1"/>
        <end position="12"/>
    </location>
</feature>
<evidence type="ECO:0000256" key="1">
    <source>
        <dbReference type="SAM" id="MobiDB-lite"/>
    </source>
</evidence>
<sequence length="447" mass="47211">MQRRTGVSERSEGTGWRGRGGHDEEPGEAAAPRWLRRALAAAVAVLAVVASAVIVHRVLAPAEVITPARAGYPAPVTVQPGVIGTLNAAPLIVDGRLRVYATARQVRADQPLDAPTRRTPYWSFRRWPAEVTGLVADGGMVVTRWSDGELVALEARTGLVRWRAGGPRPEHGYLGRRTGGATVYTPSGLYPAQTRDGTYVLVVIGTTERRGFDLASGRELWRADVDPACRAVDPAEGLTTTAGQFVVVDSCAGSPAVGFYDVRTGAPITRWQPDPATSAVEVTPVGCAVGRFRCPAIRTSGGGVIRGWLVGGPSPVPAPTLDAPESVLVGEVAVASRGTGLVARSVRTGAALWQWSGTGPARILAAQSGRVHLRTEAGELLTLDSETGRERSRFPFTYGRDSTTWSPGLVYAANGFVAVERLTEPVDPAAADSRYYLAAQPVILAAT</sequence>
<reference evidence="4" key="1">
    <citation type="submission" date="2020-10" db="EMBL/GenBank/DDBJ databases">
        <title>Sequencing the genomes of 1000 actinobacteria strains.</title>
        <authorList>
            <person name="Klenk H.-P."/>
        </authorList>
    </citation>
    <scope>NUCLEOTIDE SEQUENCE</scope>
    <source>
        <strain evidence="4">DSM 46832</strain>
    </source>
</reference>
<keyword evidence="2" id="KW-0472">Membrane</keyword>
<dbReference type="Gene3D" id="2.140.10.10">
    <property type="entry name" value="Quinoprotein alcohol dehydrogenase-like superfamily"/>
    <property type="match status" value="1"/>
</dbReference>
<dbReference type="SUPFAM" id="SSF50998">
    <property type="entry name" value="Quinoprotein alcohol dehydrogenase-like"/>
    <property type="match status" value="1"/>
</dbReference>
<evidence type="ECO:0000259" key="3">
    <source>
        <dbReference type="Pfam" id="PF13360"/>
    </source>
</evidence>
<dbReference type="InterPro" id="IPR011047">
    <property type="entry name" value="Quinoprotein_ADH-like_sf"/>
</dbReference>
<accession>A0A927M4D3</accession>
<feature type="domain" description="Pyrrolo-quinoline quinone repeat" evidence="3">
    <location>
        <begin position="128"/>
        <end position="276"/>
    </location>
</feature>
<dbReference type="AlphaFoldDB" id="A0A927M4D3"/>
<feature type="region of interest" description="Disordered" evidence="1">
    <location>
        <begin position="1"/>
        <end position="28"/>
    </location>
</feature>
<dbReference type="Gene3D" id="2.130.10.10">
    <property type="entry name" value="YVTN repeat-like/Quinoprotein amine dehydrogenase"/>
    <property type="match status" value="1"/>
</dbReference>
<dbReference type="InterPro" id="IPR015943">
    <property type="entry name" value="WD40/YVTN_repeat-like_dom_sf"/>
</dbReference>